<sequence>MRKRLYLKSIEDNLAKDMWGDVRKKEIIFSGLSYYECDVYKGFICNDKKFNIAPRLKKKLNPMIILEVYRVGKERFILERTNKSEEIPPKVLKKFNNEEYEERINIYAFTESSMNILKYYHTEILDYIYRNNLDNSNKYSTLLSYKRNVLNEIVKYLALNAPEFVKERDKQRAENYLMELQEMKLNRIENEKSKKRNKIIKDIERVNDEIKQRMEMLCV</sequence>
<reference evidence="2 3" key="1">
    <citation type="journal article" date="2015" name="Geomicrobiol. J.">
        <title>Caldisalinibacter kiritimatiensis gen. nov., sp. nov., a moderately thermohalophilic thiosulfate-reducing bacterium from a hypersaline microbial mat.</title>
        <authorList>
            <person name="Ben Hania W."/>
            <person name="Joseph M."/>
            <person name="Fiebig A."/>
            <person name="Bunk B."/>
            <person name="Klenk H.-P."/>
            <person name="Fardeau M.-L."/>
            <person name="Spring S."/>
        </authorList>
    </citation>
    <scope>NUCLEOTIDE SEQUENCE [LARGE SCALE GENOMIC DNA]</scope>
    <source>
        <strain evidence="2 3">L21-TH-D2</strain>
    </source>
</reference>
<evidence type="ECO:0000256" key="1">
    <source>
        <dbReference type="SAM" id="Coils"/>
    </source>
</evidence>
<dbReference type="eggNOG" id="ENOG503422D">
    <property type="taxonomic scope" value="Bacteria"/>
</dbReference>
<dbReference type="EMBL" id="ARZA01000269">
    <property type="protein sequence ID" value="EOC99461.1"/>
    <property type="molecule type" value="Genomic_DNA"/>
</dbReference>
<evidence type="ECO:0000313" key="2">
    <source>
        <dbReference type="EMBL" id="EOC99461.1"/>
    </source>
</evidence>
<name>R1AS42_9FIRM</name>
<evidence type="ECO:0000313" key="3">
    <source>
        <dbReference type="Proteomes" id="UP000013378"/>
    </source>
</evidence>
<protein>
    <submittedName>
        <fullName evidence="2">Uncharacterized protein</fullName>
    </submittedName>
</protein>
<gene>
    <name evidence="2" type="ORF">L21TH_2466</name>
</gene>
<dbReference type="RefSeq" id="WP_006317001.1">
    <property type="nucleotide sequence ID" value="NZ_ARZA01000269.1"/>
</dbReference>
<organism evidence="2 3">
    <name type="scientific">Caldisalinibacter kiritimatiensis</name>
    <dbReference type="NCBI Taxonomy" id="1304284"/>
    <lineage>
        <taxon>Bacteria</taxon>
        <taxon>Bacillati</taxon>
        <taxon>Bacillota</taxon>
        <taxon>Tissierellia</taxon>
        <taxon>Tissierellales</taxon>
        <taxon>Thermohalobacteraceae</taxon>
        <taxon>Caldisalinibacter</taxon>
    </lineage>
</organism>
<comment type="caution">
    <text evidence="2">The sequence shown here is derived from an EMBL/GenBank/DDBJ whole genome shotgun (WGS) entry which is preliminary data.</text>
</comment>
<dbReference type="OrthoDB" id="1955255at2"/>
<keyword evidence="1" id="KW-0175">Coiled coil</keyword>
<dbReference type="Proteomes" id="UP000013378">
    <property type="component" value="Unassembled WGS sequence"/>
</dbReference>
<proteinExistence type="predicted"/>
<accession>R1AS42</accession>
<keyword evidence="3" id="KW-1185">Reference proteome</keyword>
<feature type="coiled-coil region" evidence="1">
    <location>
        <begin position="166"/>
        <end position="198"/>
    </location>
</feature>
<dbReference type="AlphaFoldDB" id="R1AS42"/>